<accession>K0K197</accession>
<reference evidence="1 2" key="1">
    <citation type="journal article" date="2012" name="BMC Genomics">
        <title>Complete genome sequence of Saccharothrix espanaensis DSM 44229T and comparison to the other completely sequenced Pseudonocardiaceae.</title>
        <authorList>
            <person name="Strobel T."/>
            <person name="Al-Dilaimi A."/>
            <person name="Blom J."/>
            <person name="Gessner A."/>
            <person name="Kalinowski J."/>
            <person name="Luzhetska M."/>
            <person name="Puhler A."/>
            <person name="Szczepanowski R."/>
            <person name="Bechthold A."/>
            <person name="Ruckert C."/>
        </authorList>
    </citation>
    <scope>NUCLEOTIDE SEQUENCE [LARGE SCALE GENOMIC DNA]</scope>
    <source>
        <strain evidence="2">ATCC 51144 / DSM 44229 / JCM 9112 / NBRC 15066 / NRRL 15764</strain>
    </source>
</reference>
<protein>
    <submittedName>
        <fullName evidence="1">Uncharacterized protein</fullName>
    </submittedName>
</protein>
<dbReference type="KEGG" id="sesp:BN6_33150"/>
<gene>
    <name evidence="1" type="ordered locus">BN6_33150</name>
</gene>
<name>K0K197_SACES</name>
<sequence>MGGPYFRVLTSLAMAFLIGPTMTSIKWITSTGETERLTAR</sequence>
<evidence type="ECO:0000313" key="1">
    <source>
        <dbReference type="EMBL" id="CCH30619.1"/>
    </source>
</evidence>
<keyword evidence="2" id="KW-1185">Reference proteome</keyword>
<dbReference type="AlphaFoldDB" id="K0K197"/>
<dbReference type="HOGENOM" id="CLU_3296074_0_0_11"/>
<dbReference type="Proteomes" id="UP000006281">
    <property type="component" value="Chromosome"/>
</dbReference>
<organism evidence="1 2">
    <name type="scientific">Saccharothrix espanaensis (strain ATCC 51144 / DSM 44229 / JCM 9112 / NBRC 15066 / NRRL 15764)</name>
    <dbReference type="NCBI Taxonomy" id="1179773"/>
    <lineage>
        <taxon>Bacteria</taxon>
        <taxon>Bacillati</taxon>
        <taxon>Actinomycetota</taxon>
        <taxon>Actinomycetes</taxon>
        <taxon>Pseudonocardiales</taxon>
        <taxon>Pseudonocardiaceae</taxon>
        <taxon>Saccharothrix</taxon>
    </lineage>
</organism>
<evidence type="ECO:0000313" key="2">
    <source>
        <dbReference type="Proteomes" id="UP000006281"/>
    </source>
</evidence>
<proteinExistence type="predicted"/>
<dbReference type="EMBL" id="HE804045">
    <property type="protein sequence ID" value="CCH30619.1"/>
    <property type="molecule type" value="Genomic_DNA"/>
</dbReference>